<evidence type="ECO:0000313" key="2">
    <source>
        <dbReference type="Proteomes" id="UP000092445"/>
    </source>
</evidence>
<organism evidence="1 2">
    <name type="scientific">Glossina pallidipes</name>
    <name type="common">Tsetse fly</name>
    <dbReference type="NCBI Taxonomy" id="7398"/>
    <lineage>
        <taxon>Eukaryota</taxon>
        <taxon>Metazoa</taxon>
        <taxon>Ecdysozoa</taxon>
        <taxon>Arthropoda</taxon>
        <taxon>Hexapoda</taxon>
        <taxon>Insecta</taxon>
        <taxon>Pterygota</taxon>
        <taxon>Neoptera</taxon>
        <taxon>Endopterygota</taxon>
        <taxon>Diptera</taxon>
        <taxon>Brachycera</taxon>
        <taxon>Muscomorpha</taxon>
        <taxon>Hippoboscoidea</taxon>
        <taxon>Glossinidae</taxon>
        <taxon>Glossina</taxon>
    </lineage>
</organism>
<dbReference type="EnsemblMetazoa" id="GPAI010589-RA">
    <property type="protein sequence ID" value="GPAI010589-PA"/>
    <property type="gene ID" value="GPAI010589"/>
</dbReference>
<keyword evidence="2" id="KW-1185">Reference proteome</keyword>
<reference evidence="2" key="1">
    <citation type="submission" date="2014-03" db="EMBL/GenBank/DDBJ databases">
        <authorList>
            <person name="Aksoy S."/>
            <person name="Warren W."/>
            <person name="Wilson R.K."/>
        </authorList>
    </citation>
    <scope>NUCLEOTIDE SEQUENCE [LARGE SCALE GENOMIC DNA]</scope>
    <source>
        <strain evidence="2">IAEA</strain>
    </source>
</reference>
<dbReference type="Proteomes" id="UP000092445">
    <property type="component" value="Unassembled WGS sequence"/>
</dbReference>
<dbReference type="VEuPathDB" id="VectorBase:GPAI010589"/>
<accession>A0A1A9ZCL3</accession>
<proteinExistence type="predicted"/>
<name>A0A1A9ZCL3_GLOPL</name>
<reference evidence="1" key="2">
    <citation type="submission" date="2020-05" db="UniProtKB">
        <authorList>
            <consortium name="EnsemblMetazoa"/>
        </authorList>
    </citation>
    <scope>IDENTIFICATION</scope>
    <source>
        <strain evidence="1">IAEA</strain>
    </source>
</reference>
<protein>
    <submittedName>
        <fullName evidence="1">Uncharacterized protein</fullName>
    </submittedName>
</protein>
<evidence type="ECO:0000313" key="1">
    <source>
        <dbReference type="EnsemblMetazoa" id="GPAI010589-PA"/>
    </source>
</evidence>
<sequence length="150" mass="16940">MVFKLRYSRPAYTKVVKDNNGTEQNRRTYIDSPLDGGRHNEILWSTGIQANRFKCFETFLIELVRSQGQQQRLPSIIRMQGGYACVQAMVETFARAHFRRLLPMSLSSGLHLGSIISPEPAGPFLKECDLEVEPSTTHIEIVTGRGCVLN</sequence>
<dbReference type="AlphaFoldDB" id="A0A1A9ZCL3"/>